<comment type="similarity">
    <text evidence="7">Belongs to the methyl-accepting chemotaxis (MCP) protein family.</text>
</comment>
<dbReference type="GO" id="GO:0004888">
    <property type="term" value="F:transmembrane signaling receptor activity"/>
    <property type="evidence" value="ECO:0007669"/>
    <property type="project" value="TreeGrafter"/>
</dbReference>
<keyword evidence="3" id="KW-0145">Chemotaxis</keyword>
<dbReference type="PANTHER" id="PTHR43531">
    <property type="entry name" value="PROTEIN ICFG"/>
    <property type="match status" value="1"/>
</dbReference>
<dbReference type="PROSITE" id="PS50111">
    <property type="entry name" value="CHEMOTAXIS_TRANSDUC_2"/>
    <property type="match status" value="1"/>
</dbReference>
<evidence type="ECO:0000259" key="11">
    <source>
        <dbReference type="PROSITE" id="PS50111"/>
    </source>
</evidence>
<feature type="transmembrane region" description="Helical" evidence="10">
    <location>
        <begin position="287"/>
        <end position="306"/>
    </location>
</feature>
<protein>
    <submittedName>
        <fullName evidence="12">Methyl-accepting chemotaxis protein (MCP) signaling domain protein</fullName>
    </submittedName>
</protein>
<feature type="domain" description="Methyl-accepting transducer" evidence="11">
    <location>
        <begin position="420"/>
        <end position="649"/>
    </location>
</feature>
<evidence type="ECO:0000256" key="3">
    <source>
        <dbReference type="ARBA" id="ARBA00022500"/>
    </source>
</evidence>
<dbReference type="SMART" id="SM00283">
    <property type="entry name" value="MA"/>
    <property type="match status" value="1"/>
</dbReference>
<dbReference type="Proteomes" id="UP000469440">
    <property type="component" value="Unassembled WGS sequence"/>
</dbReference>
<evidence type="ECO:0000256" key="7">
    <source>
        <dbReference type="ARBA" id="ARBA00029447"/>
    </source>
</evidence>
<evidence type="ECO:0000313" key="12">
    <source>
        <dbReference type="EMBL" id="MVB11501.1"/>
    </source>
</evidence>
<dbReference type="Gene3D" id="3.30.450.20">
    <property type="entry name" value="PAS domain"/>
    <property type="match status" value="1"/>
</dbReference>
<evidence type="ECO:0000256" key="10">
    <source>
        <dbReference type="SAM" id="Phobius"/>
    </source>
</evidence>
<dbReference type="Pfam" id="PF17202">
    <property type="entry name" value="sCache_3_3"/>
    <property type="match status" value="1"/>
</dbReference>
<evidence type="ECO:0000256" key="1">
    <source>
        <dbReference type="ARBA" id="ARBA00004651"/>
    </source>
</evidence>
<evidence type="ECO:0000256" key="6">
    <source>
        <dbReference type="ARBA" id="ARBA00023136"/>
    </source>
</evidence>
<comment type="subcellular location">
    <subcellularLocation>
        <location evidence="1">Cell membrane</location>
        <topology evidence="1">Multi-pass membrane protein</topology>
    </subcellularLocation>
</comment>
<dbReference type="SUPFAM" id="SSF103190">
    <property type="entry name" value="Sensory domain-like"/>
    <property type="match status" value="2"/>
</dbReference>
<dbReference type="EMBL" id="VWXL01000058">
    <property type="protein sequence ID" value="MVB11501.1"/>
    <property type="molecule type" value="Genomic_DNA"/>
</dbReference>
<dbReference type="SUPFAM" id="SSF58104">
    <property type="entry name" value="Methyl-accepting chemotaxis protein (MCP) signaling domain"/>
    <property type="match status" value="1"/>
</dbReference>
<dbReference type="InterPro" id="IPR029151">
    <property type="entry name" value="Sensor-like_sf"/>
</dbReference>
<dbReference type="InterPro" id="IPR033463">
    <property type="entry name" value="sCache_3"/>
</dbReference>
<dbReference type="RefSeq" id="WP_156990696.1">
    <property type="nucleotide sequence ID" value="NZ_VWXL01000058.1"/>
</dbReference>
<evidence type="ECO:0000256" key="9">
    <source>
        <dbReference type="SAM" id="MobiDB-lite"/>
    </source>
</evidence>
<reference evidence="12 13" key="1">
    <citation type="submission" date="2019-09" db="EMBL/GenBank/DDBJ databases">
        <title>Genome sequence of Clostridium sp. EA1.</title>
        <authorList>
            <person name="Poehlein A."/>
            <person name="Bengelsdorf F.R."/>
            <person name="Daniel R."/>
        </authorList>
    </citation>
    <scope>NUCLEOTIDE SEQUENCE [LARGE SCALE GENOMIC DNA]</scope>
    <source>
        <strain evidence="12 13">EA1</strain>
    </source>
</reference>
<dbReference type="GO" id="GO:0005886">
    <property type="term" value="C:plasma membrane"/>
    <property type="evidence" value="ECO:0007669"/>
    <property type="project" value="UniProtKB-SubCell"/>
</dbReference>
<comment type="caution">
    <text evidence="12">The sequence shown here is derived from an EMBL/GenBank/DDBJ whole genome shotgun (WGS) entry which is preliminary data.</text>
</comment>
<evidence type="ECO:0000313" key="13">
    <source>
        <dbReference type="Proteomes" id="UP000469440"/>
    </source>
</evidence>
<dbReference type="InterPro" id="IPR003660">
    <property type="entry name" value="HAMP_dom"/>
</dbReference>
<keyword evidence="6 10" id="KW-0472">Membrane</keyword>
<dbReference type="AlphaFoldDB" id="A0A6N8I063"/>
<accession>A0A6N8I063</accession>
<sequence>MKSKWKNLSSALSVFVAVLLAVILTVVIFIMTVFTNRAFEKSYRQDCAVALNGLSETIKDFDSDVQSAGNDLSENSDLIRAVKEKNNYGMASALKSDVLSYGLSYAFLTDKNGKIIASSDNELELNDLSGLQHIKQALKNQKALVNEVLTGKMLCVCYGAPIEENGTVIGCVSAVCSLQSVSDSTVETNFLDRLKSTTGCEFSVFLGNEQINTTASKDKTRQNGLIMEQDVQEKVIQQKQNYLSKENLSGCSYISGYMPIIGYNGSAVGALFTGKNISGIEQTQNTMILFAILVGVAFMLTAILILRRFIKKRVKTPLEQVVSLANHMEHGEIGLTDQSVVALTVHSRDEVGQVVSALENTVSGLQAYIGEISDILSAVSGGDLTVRTEKEYLGDFIEIKRALNTICQSLNHVFHDINAAAESIESRSRQIADSASSLSQGAAEQAGTTELLSDTIEKISTQIKKTADNAALASSISKKSFEEVEAGNRDVNGLLAAMNDINGSSEQIRKIIKTIDEIAFQTNILALNAAVESARAGEAGKGFAVVADEVRNLAVKSSQAAKQSSLLIENSISLVNKGMQAVDSTATAFRKFQKSTDESTRLIDEISKSTGDEANAVSEVTSGIAQIAEVVQKNSAASEENAAASHDLSLQSQKLHELTKKFKLQEGKNNPGTNLPAWEAVPEPKPSLETHSFTPVKAAE</sequence>
<dbReference type="Gene3D" id="6.10.340.10">
    <property type="match status" value="1"/>
</dbReference>
<keyword evidence="2" id="KW-1003">Cell membrane</keyword>
<feature type="transmembrane region" description="Helical" evidence="10">
    <location>
        <begin position="12"/>
        <end position="34"/>
    </location>
</feature>
<dbReference type="Gene3D" id="1.10.287.950">
    <property type="entry name" value="Methyl-accepting chemotaxis protein"/>
    <property type="match status" value="1"/>
</dbReference>
<dbReference type="GO" id="GO:0006935">
    <property type="term" value="P:chemotaxis"/>
    <property type="evidence" value="ECO:0007669"/>
    <property type="project" value="UniProtKB-KW"/>
</dbReference>
<evidence type="ECO:0000256" key="5">
    <source>
        <dbReference type="ARBA" id="ARBA00022989"/>
    </source>
</evidence>
<proteinExistence type="inferred from homology"/>
<keyword evidence="13" id="KW-1185">Reference proteome</keyword>
<dbReference type="PANTHER" id="PTHR43531:SF11">
    <property type="entry name" value="METHYL-ACCEPTING CHEMOTAXIS PROTEIN 3"/>
    <property type="match status" value="1"/>
</dbReference>
<gene>
    <name evidence="12" type="ORF">CAFE_22190</name>
</gene>
<dbReference type="OrthoDB" id="1862723at2"/>
<keyword evidence="4 10" id="KW-0812">Transmembrane</keyword>
<keyword evidence="8" id="KW-0807">Transducer</keyword>
<evidence type="ECO:0000256" key="4">
    <source>
        <dbReference type="ARBA" id="ARBA00022692"/>
    </source>
</evidence>
<dbReference type="Pfam" id="PF00015">
    <property type="entry name" value="MCPsignal"/>
    <property type="match status" value="1"/>
</dbReference>
<dbReference type="InterPro" id="IPR004089">
    <property type="entry name" value="MCPsignal_dom"/>
</dbReference>
<evidence type="ECO:0000256" key="8">
    <source>
        <dbReference type="PROSITE-ProRule" id="PRU00284"/>
    </source>
</evidence>
<dbReference type="Pfam" id="PF17203">
    <property type="entry name" value="sCache_3_2"/>
    <property type="match status" value="1"/>
</dbReference>
<keyword evidence="5 10" id="KW-1133">Transmembrane helix</keyword>
<dbReference type="Pfam" id="PF18947">
    <property type="entry name" value="HAMP_2"/>
    <property type="match status" value="1"/>
</dbReference>
<organism evidence="12 13">
    <name type="scientific">Caproicibacter fermentans</name>
    <dbReference type="NCBI Taxonomy" id="2576756"/>
    <lineage>
        <taxon>Bacteria</taxon>
        <taxon>Bacillati</taxon>
        <taxon>Bacillota</taxon>
        <taxon>Clostridia</taxon>
        <taxon>Eubacteriales</taxon>
        <taxon>Acutalibacteraceae</taxon>
        <taxon>Caproicibacter</taxon>
    </lineage>
</organism>
<name>A0A6N8I063_9FIRM</name>
<evidence type="ECO:0000256" key="2">
    <source>
        <dbReference type="ARBA" id="ARBA00022475"/>
    </source>
</evidence>
<dbReference type="GO" id="GO:0007165">
    <property type="term" value="P:signal transduction"/>
    <property type="evidence" value="ECO:0007669"/>
    <property type="project" value="UniProtKB-KW"/>
</dbReference>
<dbReference type="InterPro" id="IPR051310">
    <property type="entry name" value="MCP_chemotaxis"/>
</dbReference>
<feature type="region of interest" description="Disordered" evidence="9">
    <location>
        <begin position="663"/>
        <end position="700"/>
    </location>
</feature>